<keyword evidence="3" id="KW-0808">Transferase</keyword>
<evidence type="ECO:0000313" key="4">
    <source>
        <dbReference type="Proteomes" id="UP000295399"/>
    </source>
</evidence>
<dbReference type="Pfam" id="PF00534">
    <property type="entry name" value="Glycos_transf_1"/>
    <property type="match status" value="1"/>
</dbReference>
<evidence type="ECO:0000313" key="3">
    <source>
        <dbReference type="EMBL" id="TCP35228.1"/>
    </source>
</evidence>
<keyword evidence="4" id="KW-1185">Reference proteome</keyword>
<dbReference type="InterPro" id="IPR028098">
    <property type="entry name" value="Glyco_trans_4-like_N"/>
</dbReference>
<dbReference type="InParanoid" id="A0A4R2PKM8"/>
<gene>
    <name evidence="3" type="ORF">EV659_10478</name>
</gene>
<dbReference type="Proteomes" id="UP000295399">
    <property type="component" value="Unassembled WGS sequence"/>
</dbReference>
<organism evidence="3 4">
    <name type="scientific">Rhodothalassium salexigens DSM 2132</name>
    <dbReference type="NCBI Taxonomy" id="1188247"/>
    <lineage>
        <taxon>Bacteria</taxon>
        <taxon>Pseudomonadati</taxon>
        <taxon>Pseudomonadota</taxon>
        <taxon>Alphaproteobacteria</taxon>
        <taxon>Rhodothalassiales</taxon>
        <taxon>Rhodothalassiaceae</taxon>
        <taxon>Rhodothalassium</taxon>
    </lineage>
</organism>
<evidence type="ECO:0000259" key="1">
    <source>
        <dbReference type="Pfam" id="PF00534"/>
    </source>
</evidence>
<dbReference type="AlphaFoldDB" id="A0A4R2PKM8"/>
<sequence length="442" mass="47681">MTIAALQQPAPYSGVGGAAKGLRIALVSGNYDYHKDGAAVTLNRLVGHLEAQGAEVLVFSPTAERPAFDSVGEVVSVPSVPVPGRGEYRLGLGLTPRVRRRLAAFAPNVMHIAAPDLLGYTALRYGRRHGLPVVSSFHTRYDTYLQYYGVAALETLGRRYIRHFYRCCDHVYVPSACLAQILREDGIEGNLRLWSRGVESAKISPDARDLNWRRAQGFDDDDVVVAFCGRLVREKGLDAFADTVDVLQQRGVAHRVLVIGDGPERERLAARLPDAVFAGFLSGADLARAYASADLFFNPSQTETFGQVTLEAMASGLACVCADATGSRSLVRAGETGFLAPPRDAAAYADHIARLVREPALRRRMGEASRRAACGYDWQAVMDSMIDNYWDVLDAYRRPVRAVPVAGAPGRAVVARAAPATQARAAEGVASLSADAPVDAVR</sequence>
<dbReference type="PANTHER" id="PTHR45947">
    <property type="entry name" value="SULFOQUINOVOSYL TRANSFERASE SQD2"/>
    <property type="match status" value="1"/>
</dbReference>
<dbReference type="EMBL" id="SLXO01000004">
    <property type="protein sequence ID" value="TCP35228.1"/>
    <property type="molecule type" value="Genomic_DNA"/>
</dbReference>
<feature type="domain" description="Glycosyl transferase family 1" evidence="1">
    <location>
        <begin position="211"/>
        <end position="371"/>
    </location>
</feature>
<protein>
    <submittedName>
        <fullName evidence="3">Glycosyltransferase involved in cell wall biosynthesis</fullName>
    </submittedName>
</protein>
<reference evidence="3 4" key="1">
    <citation type="submission" date="2019-03" db="EMBL/GenBank/DDBJ databases">
        <title>Genomic Encyclopedia of Type Strains, Phase IV (KMG-IV): sequencing the most valuable type-strain genomes for metagenomic binning, comparative biology and taxonomic classification.</title>
        <authorList>
            <person name="Goeker M."/>
        </authorList>
    </citation>
    <scope>NUCLEOTIDE SEQUENCE [LARGE SCALE GENOMIC DNA]</scope>
    <source>
        <strain evidence="3 4">DSM 2132</strain>
    </source>
</reference>
<dbReference type="Pfam" id="PF13439">
    <property type="entry name" value="Glyco_transf_4"/>
    <property type="match status" value="1"/>
</dbReference>
<dbReference type="Gene3D" id="3.40.50.2000">
    <property type="entry name" value="Glycogen Phosphorylase B"/>
    <property type="match status" value="2"/>
</dbReference>
<comment type="caution">
    <text evidence="3">The sequence shown here is derived from an EMBL/GenBank/DDBJ whole genome shotgun (WGS) entry which is preliminary data.</text>
</comment>
<accession>A0A4R2PKM8</accession>
<dbReference type="GO" id="GO:0016757">
    <property type="term" value="F:glycosyltransferase activity"/>
    <property type="evidence" value="ECO:0007669"/>
    <property type="project" value="InterPro"/>
</dbReference>
<evidence type="ECO:0000259" key="2">
    <source>
        <dbReference type="Pfam" id="PF13439"/>
    </source>
</evidence>
<proteinExistence type="predicted"/>
<name>A0A4R2PKM8_RHOSA</name>
<dbReference type="PANTHER" id="PTHR45947:SF3">
    <property type="entry name" value="SULFOQUINOVOSYL TRANSFERASE SQD2"/>
    <property type="match status" value="1"/>
</dbReference>
<dbReference type="SUPFAM" id="SSF53756">
    <property type="entry name" value="UDP-Glycosyltransferase/glycogen phosphorylase"/>
    <property type="match status" value="1"/>
</dbReference>
<dbReference type="CDD" id="cd03814">
    <property type="entry name" value="GT4-like"/>
    <property type="match status" value="1"/>
</dbReference>
<dbReference type="OrthoDB" id="5490290at2"/>
<dbReference type="InterPro" id="IPR050194">
    <property type="entry name" value="Glycosyltransferase_grp1"/>
</dbReference>
<dbReference type="InterPro" id="IPR001296">
    <property type="entry name" value="Glyco_trans_1"/>
</dbReference>
<feature type="domain" description="Glycosyltransferase subfamily 4-like N-terminal" evidence="2">
    <location>
        <begin position="36"/>
        <end position="199"/>
    </location>
</feature>
<dbReference type="RefSeq" id="WP_132708133.1">
    <property type="nucleotide sequence ID" value="NZ_JACIGF010000004.1"/>
</dbReference>